<proteinExistence type="predicted"/>
<evidence type="ECO:0000313" key="2">
    <source>
        <dbReference type="EMBL" id="CAB4551939.1"/>
    </source>
</evidence>
<protein>
    <submittedName>
        <fullName evidence="2">Unannotated protein</fullName>
    </submittedName>
</protein>
<name>A0A6J6CNL6_9ZZZZ</name>
<dbReference type="EMBL" id="CAEZSU010000088">
    <property type="protein sequence ID" value="CAB4551939.1"/>
    <property type="molecule type" value="Genomic_DNA"/>
</dbReference>
<organism evidence="2">
    <name type="scientific">freshwater metagenome</name>
    <dbReference type="NCBI Taxonomy" id="449393"/>
    <lineage>
        <taxon>unclassified sequences</taxon>
        <taxon>metagenomes</taxon>
        <taxon>ecological metagenomes</taxon>
    </lineage>
</organism>
<reference evidence="2" key="1">
    <citation type="submission" date="2020-05" db="EMBL/GenBank/DDBJ databases">
        <authorList>
            <person name="Chiriac C."/>
            <person name="Salcher M."/>
            <person name="Ghai R."/>
            <person name="Kavagutti S V."/>
        </authorList>
    </citation>
    <scope>NUCLEOTIDE SEQUENCE</scope>
</reference>
<dbReference type="AlphaFoldDB" id="A0A6J6CNL6"/>
<evidence type="ECO:0000256" key="1">
    <source>
        <dbReference type="SAM" id="MobiDB-lite"/>
    </source>
</evidence>
<accession>A0A6J6CNL6</accession>
<gene>
    <name evidence="2" type="ORF">UFOPK1495_00930</name>
</gene>
<sequence>MGLWPTRFASSRPLYRYSSALRSCREPRCLHQASVPASTKYLLTFTPRSMSSFAQRTKLTPHLVRSGRESRKPFFLPSSVSPESKRPRDRSSARSECSTRTISRLSLRRDLQTSDSTGLRLQRSMDGPLSTGPLLSQPTTSFLTQRAQKTGSTRSATRSTFPSPMACSRSRS</sequence>
<feature type="region of interest" description="Disordered" evidence="1">
    <location>
        <begin position="54"/>
        <end position="172"/>
    </location>
</feature>
<feature type="compositionally biased region" description="Polar residues" evidence="1">
    <location>
        <begin position="133"/>
        <end position="162"/>
    </location>
</feature>
<feature type="compositionally biased region" description="Basic and acidic residues" evidence="1">
    <location>
        <begin position="83"/>
        <end position="93"/>
    </location>
</feature>